<dbReference type="PANTHER" id="PTHR10795">
    <property type="entry name" value="PROPROTEIN CONVERTASE SUBTILISIN/KEXIN"/>
    <property type="match status" value="1"/>
</dbReference>
<dbReference type="InterPro" id="IPR045051">
    <property type="entry name" value="SBT"/>
</dbReference>
<feature type="compositionally biased region" description="Basic residues" evidence="3">
    <location>
        <begin position="76"/>
        <end position="86"/>
    </location>
</feature>
<dbReference type="GO" id="GO:0006508">
    <property type="term" value="P:proteolysis"/>
    <property type="evidence" value="ECO:0007669"/>
    <property type="project" value="InterPro"/>
</dbReference>
<keyword evidence="2" id="KW-0732">Signal</keyword>
<dbReference type="OrthoDB" id="2442898at2759"/>
<evidence type="ECO:0000256" key="1">
    <source>
        <dbReference type="ARBA" id="ARBA00011073"/>
    </source>
</evidence>
<dbReference type="AlphaFoldDB" id="A0A2U1P3F5"/>
<protein>
    <submittedName>
        <fullName evidence="5">Proteinase inhibitor, propeptide</fullName>
    </submittedName>
</protein>
<dbReference type="Gene3D" id="3.40.50.200">
    <property type="entry name" value="Peptidase S8/S53 domain"/>
    <property type="match status" value="2"/>
</dbReference>
<evidence type="ECO:0000313" key="6">
    <source>
        <dbReference type="Proteomes" id="UP000245207"/>
    </source>
</evidence>
<evidence type="ECO:0000256" key="3">
    <source>
        <dbReference type="SAM" id="MobiDB-lite"/>
    </source>
</evidence>
<evidence type="ECO:0000256" key="4">
    <source>
        <dbReference type="SAM" id="Phobius"/>
    </source>
</evidence>
<feature type="transmembrane region" description="Helical" evidence="4">
    <location>
        <begin position="593"/>
        <end position="612"/>
    </location>
</feature>
<keyword evidence="4" id="KW-0812">Transmembrane</keyword>
<dbReference type="EMBL" id="PKPP01001741">
    <property type="protein sequence ID" value="PWA80295.1"/>
    <property type="molecule type" value="Genomic_DNA"/>
</dbReference>
<organism evidence="5 6">
    <name type="scientific">Artemisia annua</name>
    <name type="common">Sweet wormwood</name>
    <dbReference type="NCBI Taxonomy" id="35608"/>
    <lineage>
        <taxon>Eukaryota</taxon>
        <taxon>Viridiplantae</taxon>
        <taxon>Streptophyta</taxon>
        <taxon>Embryophyta</taxon>
        <taxon>Tracheophyta</taxon>
        <taxon>Spermatophyta</taxon>
        <taxon>Magnoliopsida</taxon>
        <taxon>eudicotyledons</taxon>
        <taxon>Gunneridae</taxon>
        <taxon>Pentapetalae</taxon>
        <taxon>asterids</taxon>
        <taxon>campanulids</taxon>
        <taxon>Asterales</taxon>
        <taxon>Asteraceae</taxon>
        <taxon>Asteroideae</taxon>
        <taxon>Anthemideae</taxon>
        <taxon>Artemisiinae</taxon>
        <taxon>Artemisia</taxon>
    </lineage>
</organism>
<evidence type="ECO:0000313" key="5">
    <source>
        <dbReference type="EMBL" id="PWA80295.1"/>
    </source>
</evidence>
<dbReference type="SUPFAM" id="SSF52743">
    <property type="entry name" value="Subtilisin-like"/>
    <property type="match status" value="1"/>
</dbReference>
<comment type="similarity">
    <text evidence="1">Belongs to the peptidase S8 family.</text>
</comment>
<comment type="caution">
    <text evidence="5">The sequence shown here is derived from an EMBL/GenBank/DDBJ whole genome shotgun (WGS) entry which is preliminary data.</text>
</comment>
<keyword evidence="4" id="KW-0472">Membrane</keyword>
<reference evidence="5 6" key="1">
    <citation type="journal article" date="2018" name="Mol. Plant">
        <title>The genome of Artemisia annua provides insight into the evolution of Asteraceae family and artemisinin biosynthesis.</title>
        <authorList>
            <person name="Shen Q."/>
            <person name="Zhang L."/>
            <person name="Liao Z."/>
            <person name="Wang S."/>
            <person name="Yan T."/>
            <person name="Shi P."/>
            <person name="Liu M."/>
            <person name="Fu X."/>
            <person name="Pan Q."/>
            <person name="Wang Y."/>
            <person name="Lv Z."/>
            <person name="Lu X."/>
            <person name="Zhang F."/>
            <person name="Jiang W."/>
            <person name="Ma Y."/>
            <person name="Chen M."/>
            <person name="Hao X."/>
            <person name="Li L."/>
            <person name="Tang Y."/>
            <person name="Lv G."/>
            <person name="Zhou Y."/>
            <person name="Sun X."/>
            <person name="Brodelius P.E."/>
            <person name="Rose J.K.C."/>
            <person name="Tang K."/>
        </authorList>
    </citation>
    <scope>NUCLEOTIDE SEQUENCE [LARGE SCALE GENOMIC DNA]</scope>
    <source>
        <strain evidence="6">cv. Huhao1</strain>
        <tissue evidence="5">Leaf</tissue>
    </source>
</reference>
<keyword evidence="6" id="KW-1185">Reference proteome</keyword>
<accession>A0A2U1P3F5</accession>
<dbReference type="Proteomes" id="UP000245207">
    <property type="component" value="Unassembled WGS sequence"/>
</dbReference>
<keyword evidence="4" id="KW-1133">Transmembrane helix</keyword>
<feature type="region of interest" description="Disordered" evidence="3">
    <location>
        <begin position="64"/>
        <end position="107"/>
    </location>
</feature>
<dbReference type="InterPro" id="IPR036852">
    <property type="entry name" value="Peptidase_S8/S53_dom_sf"/>
</dbReference>
<dbReference type="CDD" id="cd02120">
    <property type="entry name" value="PA_subtilisin_like"/>
    <property type="match status" value="1"/>
</dbReference>
<dbReference type="Gene3D" id="3.50.30.30">
    <property type="match status" value="1"/>
</dbReference>
<gene>
    <name evidence="5" type="ORF">CTI12_AA144470</name>
</gene>
<sequence>MSGGITRLKQHLTHTKGDVTGCPKVTTEITKRVLASMQEKDKVTKEKRRNLEILRSSNMIDLSEDKDEDVDDEVHVKRKESKKRKSVGASNVRGPLDSILKSDHEKTNQSILDKNNPIKQKLKMVAWKKFTTWAYAVRLPFNVVRDESFQDMINAIGDYGKCMPTPSHHNLRVTLLKDALEDTKNFVDTEEKPCMGYNYVEMSRAKEQINKNLKVGCFLNPAVFYRENSNLDNNSELKTSLYDAIDKLVPDPEENDTKPLGLLKICCKLSSNMFPIFGHLLCLKETDLTKLERKIMIGFVDLGISANHPSFKNQNAEPYSPLPKYRGKCEVDPATKKVFAMDRLLVLNSLQQLLLLLVKPITLVVLYDSHTAAIAAGNNGIPVQVKGYEFGKASGMAPRASPPATTKTTNLNPFDATLLSAVKAVFVAKGAENEGPMPKTIVSYSLWIASVAAAFDYRRYKNHLTLGNGKMLAGIGSSPSTSPNQKLTLVAANDVLLDSLAPKFSPSNCQAPEVLNGNMVKGNIIFYGYSFNFVSGSACIKKVAQTAKSLGAIGFVLAVENLSPGTKFEPLDVGMPEILITDEKLNGKTRLDVGLIFFGYMTVHLITVFHLSDVKRRQTYKMGYLLLAAMVVKIEQTILNLQALFNEFHYGKLVAEAKFQPSP</sequence>
<dbReference type="GO" id="GO:0004252">
    <property type="term" value="F:serine-type endopeptidase activity"/>
    <property type="evidence" value="ECO:0007669"/>
    <property type="project" value="InterPro"/>
</dbReference>
<name>A0A2U1P3F5_ARTAN</name>
<evidence type="ECO:0000256" key="2">
    <source>
        <dbReference type="ARBA" id="ARBA00022729"/>
    </source>
</evidence>
<dbReference type="STRING" id="35608.A0A2U1P3F5"/>
<proteinExistence type="inferred from homology"/>